<sequence length="201" mass="21787">MVDQEIPPDIERVIEVPLHAGVQLGEAAQQGEHLPGNRGGFDKIGVEAVLPRDLSREFGGHRPVPGALGFPDATGFCGDPAEASLGTIDGSVALLPGNHSGHGPPDDFLQHRLDAGLTDRAVLKFFKHVSLSCLDRGEQIDRPLYRFGEEVGAERDRQKRGRAETANFFGPAPPEVEDPVSANEVKPPFSRWFPRSAPRTM</sequence>
<dbReference type="AlphaFoldDB" id="A0A849L0V7"/>
<dbReference type="EMBL" id="JABFBC010000001">
    <property type="protein sequence ID" value="NNU79893.1"/>
    <property type="molecule type" value="Genomic_DNA"/>
</dbReference>
<comment type="caution">
    <text evidence="2">The sequence shown here is derived from an EMBL/GenBank/DDBJ whole genome shotgun (WGS) entry which is preliminary data.</text>
</comment>
<gene>
    <name evidence="2" type="ORF">HMH01_05510</name>
</gene>
<dbReference type="Proteomes" id="UP000572377">
    <property type="component" value="Unassembled WGS sequence"/>
</dbReference>
<reference evidence="2 3" key="1">
    <citation type="submission" date="2020-05" db="EMBL/GenBank/DDBJ databases">
        <title>Gimesia benthica sp. nov., a novel planctomycete isolated from a deep-sea water sample of the Northwest Indian Ocean.</title>
        <authorList>
            <person name="Wang J."/>
            <person name="Ruan C."/>
            <person name="Song L."/>
            <person name="Zhu Y."/>
            <person name="Li A."/>
            <person name="Zheng X."/>
            <person name="Wang L."/>
            <person name="Lu Z."/>
            <person name="Huang Y."/>
            <person name="Du W."/>
            <person name="Zhou Y."/>
            <person name="Huang L."/>
            <person name="Dai X."/>
        </authorList>
    </citation>
    <scope>NUCLEOTIDE SEQUENCE [LARGE SCALE GENOMIC DNA]</scope>
    <source>
        <strain evidence="2 3">YYQ-30</strain>
    </source>
</reference>
<organism evidence="2 3">
    <name type="scientific">Halovulum dunhuangense</name>
    <dbReference type="NCBI Taxonomy" id="1505036"/>
    <lineage>
        <taxon>Bacteria</taxon>
        <taxon>Pseudomonadati</taxon>
        <taxon>Pseudomonadota</taxon>
        <taxon>Alphaproteobacteria</taxon>
        <taxon>Rhodobacterales</taxon>
        <taxon>Paracoccaceae</taxon>
        <taxon>Halovulum</taxon>
    </lineage>
</organism>
<protein>
    <submittedName>
        <fullName evidence="2">Uncharacterized protein</fullName>
    </submittedName>
</protein>
<proteinExistence type="predicted"/>
<name>A0A849L0V7_9RHOB</name>
<evidence type="ECO:0000256" key="1">
    <source>
        <dbReference type="SAM" id="MobiDB-lite"/>
    </source>
</evidence>
<feature type="compositionally biased region" description="Basic and acidic residues" evidence="1">
    <location>
        <begin position="153"/>
        <end position="163"/>
    </location>
</feature>
<keyword evidence="3" id="KW-1185">Reference proteome</keyword>
<evidence type="ECO:0000313" key="3">
    <source>
        <dbReference type="Proteomes" id="UP000572377"/>
    </source>
</evidence>
<evidence type="ECO:0000313" key="2">
    <source>
        <dbReference type="EMBL" id="NNU79893.1"/>
    </source>
</evidence>
<feature type="region of interest" description="Disordered" evidence="1">
    <location>
        <begin position="153"/>
        <end position="201"/>
    </location>
</feature>
<accession>A0A849L0V7</accession>